<dbReference type="Proteomes" id="UP000324241">
    <property type="component" value="Unassembled WGS sequence"/>
</dbReference>
<name>A0A5M9M5D5_9EURO</name>
<reference evidence="1 2" key="1">
    <citation type="submission" date="2019-08" db="EMBL/GenBank/DDBJ databases">
        <title>The genome sequence of a newly discovered highly antifungal drug resistant Aspergillus species, Aspergillus tanneri NIH 1004.</title>
        <authorList>
            <person name="Mounaud S."/>
            <person name="Singh I."/>
            <person name="Joardar V."/>
            <person name="Pakala S."/>
            <person name="Pakala S."/>
            <person name="Venepally P."/>
            <person name="Chung J.K."/>
            <person name="Losada L."/>
            <person name="Nierman W.C."/>
        </authorList>
    </citation>
    <scope>NUCLEOTIDE SEQUENCE [LARGE SCALE GENOMIC DNA]</scope>
    <source>
        <strain evidence="1 2">NIH1004</strain>
    </source>
</reference>
<sequence>MPIHYTVQGQRSKKAARFIDCLCHDTSLKGQERTQWRFPEPSVLNLNGSFRHRKSLYFRATNGDDRETVADIVLLLSLGKPTLVQRSLGPGDCVAGSDGGEKVDQTNGFNGL</sequence>
<dbReference type="EMBL" id="QUQM01000008">
    <property type="protein sequence ID" value="KAA8642242.1"/>
    <property type="molecule type" value="Genomic_DNA"/>
</dbReference>
<proteinExistence type="predicted"/>
<evidence type="ECO:0000313" key="1">
    <source>
        <dbReference type="EMBL" id="KAA8642242.1"/>
    </source>
</evidence>
<accession>A0A5M9M5D5</accession>
<evidence type="ECO:0000313" key="2">
    <source>
        <dbReference type="Proteomes" id="UP000324241"/>
    </source>
</evidence>
<organism evidence="1 2">
    <name type="scientific">Aspergillus tanneri</name>
    <dbReference type="NCBI Taxonomy" id="1220188"/>
    <lineage>
        <taxon>Eukaryota</taxon>
        <taxon>Fungi</taxon>
        <taxon>Dikarya</taxon>
        <taxon>Ascomycota</taxon>
        <taxon>Pezizomycotina</taxon>
        <taxon>Eurotiomycetes</taxon>
        <taxon>Eurotiomycetidae</taxon>
        <taxon>Eurotiales</taxon>
        <taxon>Aspergillaceae</taxon>
        <taxon>Aspergillus</taxon>
        <taxon>Aspergillus subgen. Circumdati</taxon>
    </lineage>
</organism>
<comment type="caution">
    <text evidence="1">The sequence shown here is derived from an EMBL/GenBank/DDBJ whole genome shotgun (WGS) entry which is preliminary data.</text>
</comment>
<dbReference type="AlphaFoldDB" id="A0A5M9M5D5"/>
<gene>
    <name evidence="1" type="ORF">ATNIH1004_011183</name>
</gene>
<protein>
    <submittedName>
        <fullName evidence="1">Uncharacterized protein</fullName>
    </submittedName>
</protein>
<dbReference type="GeneID" id="54333884"/>
<dbReference type="RefSeq" id="XP_033421604.1">
    <property type="nucleotide sequence ID" value="XM_033575749.1"/>
</dbReference>